<evidence type="ECO:0000313" key="2">
    <source>
        <dbReference type="Proteomes" id="UP000198769"/>
    </source>
</evidence>
<dbReference type="OrthoDB" id="1340359at2"/>
<dbReference type="EMBL" id="FOVD01000003">
    <property type="protein sequence ID" value="SFN42744.1"/>
    <property type="molecule type" value="Genomic_DNA"/>
</dbReference>
<evidence type="ECO:0000313" key="1">
    <source>
        <dbReference type="EMBL" id="SFN42744.1"/>
    </source>
</evidence>
<dbReference type="AlphaFoldDB" id="A0A1I4YXJ4"/>
<proteinExistence type="predicted"/>
<accession>A0A1I4YXJ4</accession>
<dbReference type="Proteomes" id="UP000198769">
    <property type="component" value="Unassembled WGS sequence"/>
</dbReference>
<keyword evidence="2" id="KW-1185">Reference proteome</keyword>
<protein>
    <submittedName>
        <fullName evidence="1">Uncharacterized protein</fullName>
    </submittedName>
</protein>
<gene>
    <name evidence="1" type="ORF">SAMN05421594_2754</name>
</gene>
<name>A0A1I4YXJ4_CHROL</name>
<organism evidence="1 2">
    <name type="scientific">Chryseobacterium oleae</name>
    <dbReference type="NCBI Taxonomy" id="491207"/>
    <lineage>
        <taxon>Bacteria</taxon>
        <taxon>Pseudomonadati</taxon>
        <taxon>Bacteroidota</taxon>
        <taxon>Flavobacteriia</taxon>
        <taxon>Flavobacteriales</taxon>
        <taxon>Weeksellaceae</taxon>
        <taxon>Chryseobacterium group</taxon>
        <taxon>Chryseobacterium</taxon>
    </lineage>
</organism>
<dbReference type="RefSeq" id="WP_090024938.1">
    <property type="nucleotide sequence ID" value="NZ_FOVD01000003.1"/>
</dbReference>
<reference evidence="2" key="1">
    <citation type="submission" date="2016-10" db="EMBL/GenBank/DDBJ databases">
        <authorList>
            <person name="Varghese N."/>
            <person name="Submissions S."/>
        </authorList>
    </citation>
    <scope>NUCLEOTIDE SEQUENCE [LARGE SCALE GENOMIC DNA]</scope>
    <source>
        <strain evidence="2">DSM 25575</strain>
    </source>
</reference>
<sequence length="288" mass="30875">MKNNKLLIGTFTSVSSIIFGQVGINTSTPQATLDVVAKVPTGSAANVDGILVPRVDRQRAQSMSSVPVSTLVYVNNIGTGAATGTAVNIDKVGFYYFENGIWQKMQPINGPSDLTSAGTVIYTNGKTIVAQEITALMTDDFSMTATSSPTVGLYIGNLNVEIIDNENSYTSTATWNNFRVKENGVYSITMNLQLTDTKASVGSLGPVIGLWDDASNQWVARVNDGYPTAGRLQTYTLITSINLRNDRTYSFRASPHFSNGTETLTIKAFNTGSTGSGPISQVSVRRLK</sequence>